<dbReference type="EMBL" id="MLHL01000064">
    <property type="protein sequence ID" value="OOF46830.1"/>
    <property type="molecule type" value="Genomic_DNA"/>
</dbReference>
<gene>
    <name evidence="2" type="ORF">BKK51_01115</name>
    <name evidence="1" type="ORF">BKK52_10705</name>
</gene>
<proteinExistence type="predicted"/>
<keyword evidence="4" id="KW-1185">Reference proteome</keyword>
<sequence>MLKLNYEYVISESKFKNINAIYFSLQEELCSNGVSDYDILKSEFIKFIRYIVNSKIAVIEFRTWVDIHEQLDNSDLETQLSYIYKSFPTEYDENVPEKDIDNLWWYTECPVDVGWLKDDGEYWFS</sequence>
<dbReference type="OrthoDB" id="5690968at2"/>
<dbReference type="AlphaFoldDB" id="A0A1V3IXJ9"/>
<evidence type="ECO:0008006" key="5">
    <source>
        <dbReference type="Google" id="ProtNLM"/>
    </source>
</evidence>
<organism evidence="1 4">
    <name type="scientific">Rodentibacter trehalosifermentans</name>
    <dbReference type="NCBI Taxonomy" id="1908263"/>
    <lineage>
        <taxon>Bacteria</taxon>
        <taxon>Pseudomonadati</taxon>
        <taxon>Pseudomonadota</taxon>
        <taxon>Gammaproteobacteria</taxon>
        <taxon>Pasteurellales</taxon>
        <taxon>Pasteurellaceae</taxon>
        <taxon>Rodentibacter</taxon>
    </lineage>
</organism>
<dbReference type="InterPro" id="IPR023138">
    <property type="entry name" value="NMB0513-like_sf"/>
</dbReference>
<evidence type="ECO:0000313" key="4">
    <source>
        <dbReference type="Proteomes" id="UP000189161"/>
    </source>
</evidence>
<name>A0A1V3IXJ9_9PAST</name>
<dbReference type="Pfam" id="PF04591">
    <property type="entry name" value="DUF596"/>
    <property type="match status" value="1"/>
</dbReference>
<evidence type="ECO:0000313" key="2">
    <source>
        <dbReference type="EMBL" id="OOF46841.1"/>
    </source>
</evidence>
<dbReference type="InterPro" id="IPR007670">
    <property type="entry name" value="DUF596"/>
</dbReference>
<accession>A0A1V3IXJ9</accession>
<evidence type="ECO:0000313" key="1">
    <source>
        <dbReference type="EMBL" id="OOF46830.1"/>
    </source>
</evidence>
<dbReference type="Proteomes" id="UP000188728">
    <property type="component" value="Unassembled WGS sequence"/>
</dbReference>
<dbReference type="RefSeq" id="WP_077420584.1">
    <property type="nucleotide sequence ID" value="NZ_MLHK01000008.1"/>
</dbReference>
<comment type="caution">
    <text evidence="1">The sequence shown here is derived from an EMBL/GenBank/DDBJ whole genome shotgun (WGS) entry which is preliminary data.</text>
</comment>
<dbReference type="EMBL" id="MLHK01000008">
    <property type="protein sequence ID" value="OOF46841.1"/>
    <property type="molecule type" value="Genomic_DNA"/>
</dbReference>
<dbReference type="Gene3D" id="1.10.3510.10">
    <property type="entry name" value="NMB0513-like"/>
    <property type="match status" value="1"/>
</dbReference>
<reference evidence="3 4" key="1">
    <citation type="submission" date="2016-10" db="EMBL/GenBank/DDBJ databases">
        <title>Rodentibacter gen. nov. and new species.</title>
        <authorList>
            <person name="Christensen H."/>
        </authorList>
    </citation>
    <scope>NUCLEOTIDE SEQUENCE [LARGE SCALE GENOMIC DNA]</scope>
    <source>
        <strain evidence="2 3">H1983213011</strain>
        <strain evidence="1 4">H1987082031</strain>
    </source>
</reference>
<evidence type="ECO:0000313" key="3">
    <source>
        <dbReference type="Proteomes" id="UP000188728"/>
    </source>
</evidence>
<dbReference type="SUPFAM" id="SSF160472">
    <property type="entry name" value="NMB0513-like"/>
    <property type="match status" value="1"/>
</dbReference>
<protein>
    <recommendedName>
        <fullName evidence="5">DUF596 domain-containing protein</fullName>
    </recommendedName>
</protein>
<accession>A0A1V3IXW8</accession>
<dbReference type="Proteomes" id="UP000189161">
    <property type="component" value="Unassembled WGS sequence"/>
</dbReference>